<sequence>MPLPRPSLSWVRPLPRCATAGCLRHNPAIIAGDEEHVALRGEAGLQAERVKGFVEDLRATLSSSASTLGWSLRISMGGIVLFTFSS</sequence>
<protein>
    <submittedName>
        <fullName evidence="1">Uncharacterized protein</fullName>
    </submittedName>
</protein>
<evidence type="ECO:0000313" key="2">
    <source>
        <dbReference type="Proteomes" id="UP000539538"/>
    </source>
</evidence>
<gene>
    <name evidence="1" type="ORF">GGQ99_003446</name>
</gene>
<reference evidence="1 2" key="1">
    <citation type="submission" date="2020-08" db="EMBL/GenBank/DDBJ databases">
        <title>Genomic Encyclopedia of Type Strains, Phase IV (KMG-IV): sequencing the most valuable type-strain genomes for metagenomic binning, comparative biology and taxonomic classification.</title>
        <authorList>
            <person name="Goeker M."/>
        </authorList>
    </citation>
    <scope>NUCLEOTIDE SEQUENCE [LARGE SCALE GENOMIC DNA]</scope>
    <source>
        <strain evidence="1 2">DSM 7050</strain>
    </source>
</reference>
<name>A0ABR6L4E8_9HYPH</name>
<organism evidence="1 2">
    <name type="scientific">Aminobacter niigataensis</name>
    <dbReference type="NCBI Taxonomy" id="83265"/>
    <lineage>
        <taxon>Bacteria</taxon>
        <taxon>Pseudomonadati</taxon>
        <taxon>Pseudomonadota</taxon>
        <taxon>Alphaproteobacteria</taxon>
        <taxon>Hyphomicrobiales</taxon>
        <taxon>Phyllobacteriaceae</taxon>
        <taxon>Aminobacter</taxon>
    </lineage>
</organism>
<evidence type="ECO:0000313" key="1">
    <source>
        <dbReference type="EMBL" id="MBB4651679.1"/>
    </source>
</evidence>
<dbReference type="EMBL" id="JACHOT010000004">
    <property type="protein sequence ID" value="MBB4651679.1"/>
    <property type="molecule type" value="Genomic_DNA"/>
</dbReference>
<comment type="caution">
    <text evidence="1">The sequence shown here is derived from an EMBL/GenBank/DDBJ whole genome shotgun (WGS) entry which is preliminary data.</text>
</comment>
<accession>A0ABR6L4E8</accession>
<dbReference type="RefSeq" id="WP_183263431.1">
    <property type="nucleotide sequence ID" value="NZ_BAAAVZ010000022.1"/>
</dbReference>
<dbReference type="Proteomes" id="UP000539538">
    <property type="component" value="Unassembled WGS sequence"/>
</dbReference>
<keyword evidence="2" id="KW-1185">Reference proteome</keyword>
<proteinExistence type="predicted"/>